<dbReference type="EMBL" id="OB664247">
    <property type="protein sequence ID" value="CAD7232121.1"/>
    <property type="molecule type" value="Genomic_DNA"/>
</dbReference>
<organism evidence="1">
    <name type="scientific">Cyprideis torosa</name>
    <dbReference type="NCBI Taxonomy" id="163714"/>
    <lineage>
        <taxon>Eukaryota</taxon>
        <taxon>Metazoa</taxon>
        <taxon>Ecdysozoa</taxon>
        <taxon>Arthropoda</taxon>
        <taxon>Crustacea</taxon>
        <taxon>Oligostraca</taxon>
        <taxon>Ostracoda</taxon>
        <taxon>Podocopa</taxon>
        <taxon>Podocopida</taxon>
        <taxon>Cytherocopina</taxon>
        <taxon>Cytheroidea</taxon>
        <taxon>Cytherideidae</taxon>
        <taxon>Cyprideis</taxon>
    </lineage>
</organism>
<reference evidence="1" key="1">
    <citation type="submission" date="2020-11" db="EMBL/GenBank/DDBJ databases">
        <authorList>
            <person name="Tran Van P."/>
        </authorList>
    </citation>
    <scope>NUCLEOTIDE SEQUENCE</scope>
</reference>
<gene>
    <name evidence="1" type="ORF">CTOB1V02_LOCUS9962</name>
</gene>
<evidence type="ECO:0000313" key="1">
    <source>
        <dbReference type="EMBL" id="CAD7232121.1"/>
    </source>
</evidence>
<dbReference type="AlphaFoldDB" id="A0A7R8ZQ08"/>
<sequence>MQCAIAVDRVSANVILVADKATSPCDELDFLSTAGDPTELLRDIKSACAAPNKLHALKTLAERERIQSITTKQALKQLENLLGATFPAEGDPDRLAYMKFAAQQKPLPMSSEGWRKMRESFLKKQQDGI</sequence>
<accession>A0A7R8ZQ08</accession>
<name>A0A7R8ZQ08_9CRUS</name>
<proteinExistence type="predicted"/>
<protein>
    <submittedName>
        <fullName evidence="1">Uncharacterized protein</fullName>
    </submittedName>
</protein>